<proteinExistence type="predicted"/>
<reference evidence="1" key="1">
    <citation type="submission" date="2014-05" db="EMBL/GenBank/DDBJ databases">
        <authorList>
            <person name="Chronopoulou M."/>
        </authorList>
    </citation>
    <scope>NUCLEOTIDE SEQUENCE</scope>
    <source>
        <tissue evidence="1">Whole organism</tissue>
    </source>
</reference>
<organism evidence="1">
    <name type="scientific">Lepeophtheirus salmonis</name>
    <name type="common">Salmon louse</name>
    <name type="synonym">Caligus salmonis</name>
    <dbReference type="NCBI Taxonomy" id="72036"/>
    <lineage>
        <taxon>Eukaryota</taxon>
        <taxon>Metazoa</taxon>
        <taxon>Ecdysozoa</taxon>
        <taxon>Arthropoda</taxon>
        <taxon>Crustacea</taxon>
        <taxon>Multicrustacea</taxon>
        <taxon>Hexanauplia</taxon>
        <taxon>Copepoda</taxon>
        <taxon>Siphonostomatoida</taxon>
        <taxon>Caligidae</taxon>
        <taxon>Lepeophtheirus</taxon>
    </lineage>
</organism>
<feature type="non-terminal residue" evidence="1">
    <location>
        <position position="1"/>
    </location>
</feature>
<dbReference type="EMBL" id="HACA01009221">
    <property type="protein sequence ID" value="CDW26582.1"/>
    <property type="molecule type" value="Transcribed_RNA"/>
</dbReference>
<accession>A0A0K2TLP9</accession>
<protein>
    <submittedName>
        <fullName evidence="1">Uncharacterized protein</fullName>
    </submittedName>
</protein>
<dbReference type="AlphaFoldDB" id="A0A0K2TLP9"/>
<name>A0A0K2TLP9_LEPSM</name>
<evidence type="ECO:0000313" key="1">
    <source>
        <dbReference type="EMBL" id="CDW26582.1"/>
    </source>
</evidence>
<sequence length="77" mass="8788">CSLFRSLWARKKVYEETKTIVLLQFHIAPTVRNFTAFLALSNDSSFNYLPKSSQWFVAPQATISSSDTSWIITKALD</sequence>